<accession>A0A2V3IQG2</accession>
<gene>
    <name evidence="3" type="ORF">BWQ96_05940</name>
</gene>
<comment type="caution">
    <text evidence="3">The sequence shown here is derived from an EMBL/GenBank/DDBJ whole genome shotgun (WGS) entry which is preliminary data.</text>
</comment>
<reference evidence="3 4" key="1">
    <citation type="journal article" date="2018" name="Mol. Biol. Evol.">
        <title>Analysis of the draft genome of the red seaweed Gracilariopsis chorda provides insights into genome size evolution in Rhodophyta.</title>
        <authorList>
            <person name="Lee J."/>
            <person name="Yang E.C."/>
            <person name="Graf L."/>
            <person name="Yang J.H."/>
            <person name="Qiu H."/>
            <person name="Zel Zion U."/>
            <person name="Chan C.X."/>
            <person name="Stephens T.G."/>
            <person name="Weber A.P.M."/>
            <person name="Boo G.H."/>
            <person name="Boo S.M."/>
            <person name="Kim K.M."/>
            <person name="Shin Y."/>
            <person name="Jung M."/>
            <person name="Lee S.J."/>
            <person name="Yim H.S."/>
            <person name="Lee J.H."/>
            <person name="Bhattacharya D."/>
            <person name="Yoon H.S."/>
        </authorList>
    </citation>
    <scope>NUCLEOTIDE SEQUENCE [LARGE SCALE GENOMIC DNA]</scope>
    <source>
        <strain evidence="3 4">SKKU-2015</strain>
        <tissue evidence="3">Whole body</tissue>
    </source>
</reference>
<evidence type="ECO:0000259" key="2">
    <source>
        <dbReference type="Pfam" id="PF05050"/>
    </source>
</evidence>
<dbReference type="PANTHER" id="PTHR34203">
    <property type="entry name" value="METHYLTRANSFERASE, FKBM FAMILY PROTEIN"/>
    <property type="match status" value="1"/>
</dbReference>
<keyword evidence="1" id="KW-1133">Transmembrane helix</keyword>
<dbReference type="Pfam" id="PF05050">
    <property type="entry name" value="Methyltransf_21"/>
    <property type="match status" value="1"/>
</dbReference>
<feature type="domain" description="Methyltransferase FkbM" evidence="2">
    <location>
        <begin position="140"/>
        <end position="299"/>
    </location>
</feature>
<protein>
    <recommendedName>
        <fullName evidence="2">Methyltransferase FkbM domain-containing protein</fullName>
    </recommendedName>
</protein>
<dbReference type="Proteomes" id="UP000247409">
    <property type="component" value="Unassembled WGS sequence"/>
</dbReference>
<keyword evidence="1" id="KW-0472">Membrane</keyword>
<dbReference type="SUPFAM" id="SSF53335">
    <property type="entry name" value="S-adenosyl-L-methionine-dependent methyltransferases"/>
    <property type="match status" value="1"/>
</dbReference>
<evidence type="ECO:0000313" key="3">
    <source>
        <dbReference type="EMBL" id="PXF44313.1"/>
    </source>
</evidence>
<dbReference type="InterPro" id="IPR006342">
    <property type="entry name" value="FkbM_mtfrase"/>
</dbReference>
<keyword evidence="1" id="KW-0812">Transmembrane</keyword>
<evidence type="ECO:0000256" key="1">
    <source>
        <dbReference type="SAM" id="Phobius"/>
    </source>
</evidence>
<sequence>MSSVPKAAVRAALFGRAFSSSARSPSIRRRAVGTVTLLLAVSTAWVLLSGTVARLLRTVAPVSDKQGARIGPMSNVRATLRAVQKAKPEERANVLAGELAAWKEGPPPATVAAAAAACTPRDAADALLRGPGLSSWGVVDVGANGGYPVTDVSLRRGAAWVVSIEPDERNFKRLRRRRRNGGAFLPVAGAAGANSGRAKMRFHKSRDDFSCFNCLDTRKSEVFEHDVNVYTVDQLVMDATAATVAQPPEGAGCSASKVAAVPIRLLKTDTQGHERAVLEGARRLLAAKRVHYVMMEFDPKLFHTRDNAMGALREIFAAGLQCVQLALAGVSDNARLSESFPFFGARAVTNESATEFYEFVKASDKYTDVLCSSR</sequence>
<dbReference type="EMBL" id="NBIV01000095">
    <property type="protein sequence ID" value="PXF44313.1"/>
    <property type="molecule type" value="Genomic_DNA"/>
</dbReference>
<dbReference type="InterPro" id="IPR052514">
    <property type="entry name" value="SAM-dependent_MTase"/>
</dbReference>
<dbReference type="InterPro" id="IPR029063">
    <property type="entry name" value="SAM-dependent_MTases_sf"/>
</dbReference>
<name>A0A2V3IQG2_9FLOR</name>
<dbReference type="Gene3D" id="3.40.50.150">
    <property type="entry name" value="Vaccinia Virus protein VP39"/>
    <property type="match status" value="1"/>
</dbReference>
<dbReference type="PANTHER" id="PTHR34203:SF15">
    <property type="entry name" value="SLL1173 PROTEIN"/>
    <property type="match status" value="1"/>
</dbReference>
<proteinExistence type="predicted"/>
<feature type="transmembrane region" description="Helical" evidence="1">
    <location>
        <begin position="35"/>
        <end position="56"/>
    </location>
</feature>
<keyword evidence="4" id="KW-1185">Reference proteome</keyword>
<dbReference type="AlphaFoldDB" id="A0A2V3IQG2"/>
<organism evidence="3 4">
    <name type="scientific">Gracilariopsis chorda</name>
    <dbReference type="NCBI Taxonomy" id="448386"/>
    <lineage>
        <taxon>Eukaryota</taxon>
        <taxon>Rhodophyta</taxon>
        <taxon>Florideophyceae</taxon>
        <taxon>Rhodymeniophycidae</taxon>
        <taxon>Gracilariales</taxon>
        <taxon>Gracilariaceae</taxon>
        <taxon>Gracilariopsis</taxon>
    </lineage>
</organism>
<evidence type="ECO:0000313" key="4">
    <source>
        <dbReference type="Proteomes" id="UP000247409"/>
    </source>
</evidence>